<dbReference type="Proteomes" id="UP000315295">
    <property type="component" value="Unassembled WGS sequence"/>
</dbReference>
<gene>
    <name evidence="4" type="ORF">C1H46_038390</name>
</gene>
<dbReference type="GO" id="GO:0031640">
    <property type="term" value="P:killing of cells of another organism"/>
    <property type="evidence" value="ECO:0007669"/>
    <property type="project" value="UniProtKB-KW"/>
</dbReference>
<dbReference type="InterPro" id="IPR003614">
    <property type="entry name" value="Knottins"/>
</dbReference>
<feature type="signal peptide" evidence="3">
    <location>
        <begin position="1"/>
        <end position="23"/>
    </location>
</feature>
<evidence type="ECO:0000256" key="1">
    <source>
        <dbReference type="ARBA" id="ARBA00022529"/>
    </source>
</evidence>
<dbReference type="CDD" id="cd00107">
    <property type="entry name" value="Knot1"/>
    <property type="match status" value="1"/>
</dbReference>
<dbReference type="InterPro" id="IPR036574">
    <property type="entry name" value="Scorpion_toxin-like_sf"/>
</dbReference>
<protein>
    <recommendedName>
        <fullName evidence="6">Knottin scorpion toxin-like domain-containing protein</fullName>
    </recommendedName>
</protein>
<dbReference type="AlphaFoldDB" id="A0A540KPD1"/>
<evidence type="ECO:0008006" key="6">
    <source>
        <dbReference type="Google" id="ProtNLM"/>
    </source>
</evidence>
<dbReference type="EMBL" id="VIEB01001053">
    <property type="protein sequence ID" value="TQD76078.1"/>
    <property type="molecule type" value="Genomic_DNA"/>
</dbReference>
<sequence>MAKTSKSMCLSVPFVMFIVFAVADSGFVGCREWSYSSTRQGSCLWSPNCNNACTKEGAIAGACVLFKCICYDGKGCPQGRLPAH</sequence>
<accession>A0A540KPD1</accession>
<dbReference type="Gene3D" id="3.30.30.10">
    <property type="entry name" value="Knottin, scorpion toxin-like"/>
    <property type="match status" value="1"/>
</dbReference>
<dbReference type="SUPFAM" id="SSF57095">
    <property type="entry name" value="Scorpion toxin-like"/>
    <property type="match status" value="1"/>
</dbReference>
<evidence type="ECO:0000313" key="5">
    <source>
        <dbReference type="Proteomes" id="UP000315295"/>
    </source>
</evidence>
<keyword evidence="3" id="KW-0732">Signal</keyword>
<organism evidence="4 5">
    <name type="scientific">Malus baccata</name>
    <name type="common">Siberian crab apple</name>
    <name type="synonym">Pyrus baccata</name>
    <dbReference type="NCBI Taxonomy" id="106549"/>
    <lineage>
        <taxon>Eukaryota</taxon>
        <taxon>Viridiplantae</taxon>
        <taxon>Streptophyta</taxon>
        <taxon>Embryophyta</taxon>
        <taxon>Tracheophyta</taxon>
        <taxon>Spermatophyta</taxon>
        <taxon>Magnoliopsida</taxon>
        <taxon>eudicotyledons</taxon>
        <taxon>Gunneridae</taxon>
        <taxon>Pentapetalae</taxon>
        <taxon>rosids</taxon>
        <taxon>fabids</taxon>
        <taxon>Rosales</taxon>
        <taxon>Rosaceae</taxon>
        <taxon>Amygdaloideae</taxon>
        <taxon>Maleae</taxon>
        <taxon>Malus</taxon>
    </lineage>
</organism>
<proteinExistence type="predicted"/>
<keyword evidence="5" id="KW-1185">Reference proteome</keyword>
<dbReference type="GO" id="GO:0050832">
    <property type="term" value="P:defense response to fungus"/>
    <property type="evidence" value="ECO:0007669"/>
    <property type="project" value="UniProtKB-KW"/>
</dbReference>
<name>A0A540KPD1_MALBA</name>
<keyword evidence="1" id="KW-0929">Antimicrobial</keyword>
<evidence type="ECO:0000256" key="2">
    <source>
        <dbReference type="ARBA" id="ARBA00022577"/>
    </source>
</evidence>
<reference evidence="4 5" key="1">
    <citation type="journal article" date="2019" name="G3 (Bethesda)">
        <title>Sequencing of a Wild Apple (Malus baccata) Genome Unravels the Differences Between Cultivated and Wild Apple Species Regarding Disease Resistance and Cold Tolerance.</title>
        <authorList>
            <person name="Chen X."/>
        </authorList>
    </citation>
    <scope>NUCLEOTIDE SEQUENCE [LARGE SCALE GENOMIC DNA]</scope>
    <source>
        <strain evidence="5">cv. Shandingzi</strain>
        <tissue evidence="4">Leaves</tissue>
    </source>
</reference>
<keyword evidence="2" id="KW-0295">Fungicide</keyword>
<evidence type="ECO:0000256" key="3">
    <source>
        <dbReference type="SAM" id="SignalP"/>
    </source>
</evidence>
<comment type="caution">
    <text evidence="4">The sequence shown here is derived from an EMBL/GenBank/DDBJ whole genome shotgun (WGS) entry which is preliminary data.</text>
</comment>
<feature type="chain" id="PRO_5021978880" description="Knottin scorpion toxin-like domain-containing protein" evidence="3">
    <location>
        <begin position="24"/>
        <end position="84"/>
    </location>
</feature>
<evidence type="ECO:0000313" key="4">
    <source>
        <dbReference type="EMBL" id="TQD76078.1"/>
    </source>
</evidence>